<keyword evidence="5" id="KW-1185">Reference proteome</keyword>
<dbReference type="InterPro" id="IPR050768">
    <property type="entry name" value="UPF0353/GerABKA_families"/>
</dbReference>
<evidence type="ECO:0000256" key="2">
    <source>
        <dbReference type="ARBA" id="ARBA00023136"/>
    </source>
</evidence>
<sequence>MSENKTFQGDNINRLQPNLNRNIHTIKSTLKSDKYLVVGKVSNVLGDYAIIYMNHMANKDAINRNIVATLRSTDKSNRFLKNTTDDNWVDTLSHYILDSIHIKKSTSMNHIITEILSGNTCILFNNSKQAMIVSTRIIEKRNVGMTETEVTVLGSKEAFNEDLETNIVLIRRRFKTDKLLFKNFVLGHLSNTDVTVCWLRGIASQKIVTDICKKIGKIDVDHIYDVSMINQVIEENPMSIWPQYVLTERPDIVANHLAEGKVAVLCDNSPFALILPVSIFHNVQSPDDYYERPIVGTFFRIIRYFGIFISVYLSPLYLAFTTYNHAIVPPDLAITISDGRTGVPFPSLMELLLMTFIIDMLREAGIRLPRAMGSAIGILGAVVIGQAAVSAGYVSASLVIIISITAIANFTIPSNLLFNAIRIINYAMILAAGMLGIYGIHLLSILLLWQLVRCHSFGVPLLYPVEPGKASALLDVFMRGPLGKFRKNVKR</sequence>
<dbReference type="PANTHER" id="PTHR22550:SF5">
    <property type="entry name" value="LEUCINE ZIPPER PROTEIN 4"/>
    <property type="match status" value="1"/>
</dbReference>
<keyword evidence="3" id="KW-0812">Transmembrane</keyword>
<dbReference type="GO" id="GO:0016020">
    <property type="term" value="C:membrane"/>
    <property type="evidence" value="ECO:0007669"/>
    <property type="project" value="InterPro"/>
</dbReference>
<protein>
    <submittedName>
        <fullName evidence="4">Spore germination protein</fullName>
    </submittedName>
</protein>
<accession>A0A8J8MN99</accession>
<dbReference type="EMBL" id="CP058649">
    <property type="protein sequence ID" value="QUI24676.1"/>
    <property type="molecule type" value="Genomic_DNA"/>
</dbReference>
<reference evidence="4" key="1">
    <citation type="submission" date="2020-07" db="EMBL/GenBank/DDBJ databases">
        <title>Vallitalea pronyensis genome.</title>
        <authorList>
            <person name="Postec A."/>
        </authorList>
    </citation>
    <scope>NUCLEOTIDE SEQUENCE</scope>
    <source>
        <strain evidence="4">FatNI3</strain>
    </source>
</reference>
<evidence type="ECO:0000256" key="3">
    <source>
        <dbReference type="SAM" id="Phobius"/>
    </source>
</evidence>
<dbReference type="InterPro" id="IPR004995">
    <property type="entry name" value="Spore_Ger"/>
</dbReference>
<keyword evidence="2 3" id="KW-0472">Membrane</keyword>
<comment type="similarity">
    <text evidence="1">Belongs to the GerABKA family.</text>
</comment>
<keyword evidence="3" id="KW-1133">Transmembrane helix</keyword>
<feature type="transmembrane region" description="Helical" evidence="3">
    <location>
        <begin position="424"/>
        <end position="449"/>
    </location>
</feature>
<gene>
    <name evidence="4" type="ORF">HZI73_21280</name>
</gene>
<evidence type="ECO:0000313" key="5">
    <source>
        <dbReference type="Proteomes" id="UP000683246"/>
    </source>
</evidence>
<dbReference type="PANTHER" id="PTHR22550">
    <property type="entry name" value="SPORE GERMINATION PROTEIN"/>
    <property type="match status" value="1"/>
</dbReference>
<dbReference type="Proteomes" id="UP000683246">
    <property type="component" value="Chromosome"/>
</dbReference>
<dbReference type="GO" id="GO:0009847">
    <property type="term" value="P:spore germination"/>
    <property type="evidence" value="ECO:0007669"/>
    <property type="project" value="InterPro"/>
</dbReference>
<name>A0A8J8MN99_9FIRM</name>
<feature type="transmembrane region" description="Helical" evidence="3">
    <location>
        <begin position="393"/>
        <end position="412"/>
    </location>
</feature>
<evidence type="ECO:0000313" key="4">
    <source>
        <dbReference type="EMBL" id="QUI24676.1"/>
    </source>
</evidence>
<dbReference type="RefSeq" id="WP_212695370.1">
    <property type="nucleotide sequence ID" value="NZ_CP058649.1"/>
</dbReference>
<dbReference type="AlphaFoldDB" id="A0A8J8MN99"/>
<proteinExistence type="inferred from homology"/>
<feature type="transmembrane region" description="Helical" evidence="3">
    <location>
        <begin position="343"/>
        <end position="361"/>
    </location>
</feature>
<feature type="transmembrane region" description="Helical" evidence="3">
    <location>
        <begin position="301"/>
        <end position="323"/>
    </location>
</feature>
<dbReference type="KEGG" id="vpy:HZI73_21280"/>
<feature type="transmembrane region" description="Helical" evidence="3">
    <location>
        <begin position="368"/>
        <end position="387"/>
    </location>
</feature>
<dbReference type="Pfam" id="PF03323">
    <property type="entry name" value="GerA"/>
    <property type="match status" value="1"/>
</dbReference>
<dbReference type="PIRSF" id="PIRSF005690">
    <property type="entry name" value="GerBA"/>
    <property type="match status" value="1"/>
</dbReference>
<evidence type="ECO:0000256" key="1">
    <source>
        <dbReference type="ARBA" id="ARBA00005278"/>
    </source>
</evidence>
<organism evidence="4 5">
    <name type="scientific">Vallitalea pronyensis</name>
    <dbReference type="NCBI Taxonomy" id="1348613"/>
    <lineage>
        <taxon>Bacteria</taxon>
        <taxon>Bacillati</taxon>
        <taxon>Bacillota</taxon>
        <taxon>Clostridia</taxon>
        <taxon>Lachnospirales</taxon>
        <taxon>Vallitaleaceae</taxon>
        <taxon>Vallitalea</taxon>
    </lineage>
</organism>